<dbReference type="SUPFAM" id="SSF48371">
    <property type="entry name" value="ARM repeat"/>
    <property type="match status" value="1"/>
</dbReference>
<dbReference type="Proteomes" id="UP001221142">
    <property type="component" value="Unassembled WGS sequence"/>
</dbReference>
<dbReference type="Gene3D" id="1.25.10.10">
    <property type="entry name" value="Leucine-rich Repeat Variant"/>
    <property type="match status" value="1"/>
</dbReference>
<dbReference type="AlphaFoldDB" id="A0AAD7BCY2"/>
<proteinExistence type="predicted"/>
<protein>
    <submittedName>
        <fullName evidence="1">Uncharacterized protein</fullName>
    </submittedName>
</protein>
<dbReference type="InterPro" id="IPR011989">
    <property type="entry name" value="ARM-like"/>
</dbReference>
<comment type="caution">
    <text evidence="1">The sequence shown here is derived from an EMBL/GenBank/DDBJ whole genome shotgun (WGS) entry which is preliminary data.</text>
</comment>
<reference evidence="1" key="1">
    <citation type="submission" date="2023-03" db="EMBL/GenBank/DDBJ databases">
        <title>Massive genome expansion in bonnet fungi (Mycena s.s.) driven by repeated elements and novel gene families across ecological guilds.</title>
        <authorList>
            <consortium name="Lawrence Berkeley National Laboratory"/>
            <person name="Harder C.B."/>
            <person name="Miyauchi S."/>
            <person name="Viragh M."/>
            <person name="Kuo A."/>
            <person name="Thoen E."/>
            <person name="Andreopoulos B."/>
            <person name="Lu D."/>
            <person name="Skrede I."/>
            <person name="Drula E."/>
            <person name="Henrissat B."/>
            <person name="Morin E."/>
            <person name="Kohler A."/>
            <person name="Barry K."/>
            <person name="LaButti K."/>
            <person name="Morin E."/>
            <person name="Salamov A."/>
            <person name="Lipzen A."/>
            <person name="Mereny Z."/>
            <person name="Hegedus B."/>
            <person name="Baldrian P."/>
            <person name="Stursova M."/>
            <person name="Weitz H."/>
            <person name="Taylor A."/>
            <person name="Grigoriev I.V."/>
            <person name="Nagy L.G."/>
            <person name="Martin F."/>
            <person name="Kauserud H."/>
        </authorList>
    </citation>
    <scope>NUCLEOTIDE SEQUENCE</scope>
    <source>
        <strain evidence="1">9284</strain>
    </source>
</reference>
<dbReference type="EMBL" id="JARKIF010000020">
    <property type="protein sequence ID" value="KAJ7617722.1"/>
    <property type="molecule type" value="Genomic_DNA"/>
</dbReference>
<accession>A0AAD7BCY2</accession>
<name>A0AAD7BCY2_9AGAR</name>
<evidence type="ECO:0000313" key="2">
    <source>
        <dbReference type="Proteomes" id="UP001221142"/>
    </source>
</evidence>
<sequence length="183" mass="20329">MSHGVQKIISTSKDRDDEVRAVSLKVLLKLAQRAAKIPERIKQITPHLLTLLRHQCTRRDAVALLTCLAADKPIRASLLATMRPLLQEQHSTGTVRIISWGHLLLIQSLFEKGKITVEEASDLQFALSLITSKQPAVQDFVLKSMTTTLQRYLARTQTSQVNISIQNLMEGKGSKAKALVKGL</sequence>
<organism evidence="1 2">
    <name type="scientific">Roridomyces roridus</name>
    <dbReference type="NCBI Taxonomy" id="1738132"/>
    <lineage>
        <taxon>Eukaryota</taxon>
        <taxon>Fungi</taxon>
        <taxon>Dikarya</taxon>
        <taxon>Basidiomycota</taxon>
        <taxon>Agaricomycotina</taxon>
        <taxon>Agaricomycetes</taxon>
        <taxon>Agaricomycetidae</taxon>
        <taxon>Agaricales</taxon>
        <taxon>Marasmiineae</taxon>
        <taxon>Mycenaceae</taxon>
        <taxon>Roridomyces</taxon>
    </lineage>
</organism>
<dbReference type="InterPro" id="IPR016024">
    <property type="entry name" value="ARM-type_fold"/>
</dbReference>
<evidence type="ECO:0000313" key="1">
    <source>
        <dbReference type="EMBL" id="KAJ7617722.1"/>
    </source>
</evidence>
<keyword evidence="2" id="KW-1185">Reference proteome</keyword>
<gene>
    <name evidence="1" type="ORF">FB45DRAFT_932527</name>
</gene>